<gene>
    <name evidence="6" type="ORF">AMET1_0853</name>
</gene>
<name>A0A1Y3GD78_9EURY</name>
<keyword evidence="4" id="KW-0175">Coiled coil</keyword>
<dbReference type="AlphaFoldDB" id="A0A1Y3GD78"/>
<comment type="caution">
    <text evidence="6">The sequence shown here is derived from an EMBL/GenBank/DDBJ whole genome shotgun (WGS) entry which is preliminary data.</text>
</comment>
<dbReference type="InterPro" id="IPR011991">
    <property type="entry name" value="ArsR-like_HTH"/>
</dbReference>
<dbReference type="InterPro" id="IPR001845">
    <property type="entry name" value="HTH_ArsR_DNA-bd_dom"/>
</dbReference>
<evidence type="ECO:0000256" key="4">
    <source>
        <dbReference type="SAM" id="Coils"/>
    </source>
</evidence>
<dbReference type="EMBL" id="MRZU01000003">
    <property type="protein sequence ID" value="OUJ19200.1"/>
    <property type="molecule type" value="Genomic_DNA"/>
</dbReference>
<keyword evidence="3" id="KW-0804">Transcription</keyword>
<dbReference type="RefSeq" id="WP_086637229.1">
    <property type="nucleotide sequence ID" value="NZ_MRZU01000003.1"/>
</dbReference>
<proteinExistence type="predicted"/>
<dbReference type="Gene3D" id="1.10.10.10">
    <property type="entry name" value="Winged helix-like DNA-binding domain superfamily/Winged helix DNA-binding domain"/>
    <property type="match status" value="1"/>
</dbReference>
<keyword evidence="7" id="KW-1185">Reference proteome</keyword>
<feature type="domain" description="HTH arsR-type" evidence="5">
    <location>
        <begin position="1"/>
        <end position="90"/>
    </location>
</feature>
<dbReference type="PANTHER" id="PTHR33154">
    <property type="entry name" value="TRANSCRIPTIONAL REGULATOR, ARSR FAMILY"/>
    <property type="match status" value="1"/>
</dbReference>
<dbReference type="InterPro" id="IPR036390">
    <property type="entry name" value="WH_DNA-bd_sf"/>
</dbReference>
<dbReference type="Pfam" id="PF01022">
    <property type="entry name" value="HTH_5"/>
    <property type="match status" value="1"/>
</dbReference>
<dbReference type="SMART" id="SM00418">
    <property type="entry name" value="HTH_ARSR"/>
    <property type="match status" value="1"/>
</dbReference>
<dbReference type="OrthoDB" id="9623at2157"/>
<sequence>MKNQKNTLNILGNKNRRKILEMLAEKPMYVTEISKKLETGRKAVIEHLQILENHELIKPYKKGNRKYYKINKTLMLQIIITQNTTQIQIEDLEMTQNDINQARTTFPEIERMERKKYEINQDFRQILTLIREIEEQCQKIKKTEKRLYQLIDELMHTGQQIVNKKVTNQKEKDILLEMMKEGQVRPEELSKRLNLEIDDIYEAVKNLREKNIL</sequence>
<dbReference type="SUPFAM" id="SSF46785">
    <property type="entry name" value="Winged helix' DNA-binding domain"/>
    <property type="match status" value="1"/>
</dbReference>
<organism evidence="6 7">
    <name type="scientific">Methanonatronarchaeum thermophilum</name>
    <dbReference type="NCBI Taxonomy" id="1927129"/>
    <lineage>
        <taxon>Archaea</taxon>
        <taxon>Methanobacteriati</taxon>
        <taxon>Methanobacteriota</taxon>
        <taxon>Methanonatronarchaeia</taxon>
        <taxon>Methanonatronarchaeales</taxon>
        <taxon>Methanonatronarchaeaceae</taxon>
        <taxon>Methanonatronarchaeum</taxon>
    </lineage>
</organism>
<dbReference type="CDD" id="cd00090">
    <property type="entry name" value="HTH_ARSR"/>
    <property type="match status" value="1"/>
</dbReference>
<accession>A0A1Y3GD78</accession>
<reference evidence="6 7" key="1">
    <citation type="submission" date="2016-12" db="EMBL/GenBank/DDBJ databases">
        <title>Discovery of methanogenic haloarchaea.</title>
        <authorList>
            <person name="Sorokin D.Y."/>
            <person name="Makarova K.S."/>
            <person name="Abbas B."/>
            <person name="Ferrer M."/>
            <person name="Golyshin P.N."/>
        </authorList>
    </citation>
    <scope>NUCLEOTIDE SEQUENCE [LARGE SCALE GENOMIC DNA]</scope>
    <source>
        <strain evidence="6">AMET1</strain>
    </source>
</reference>
<dbReference type="GO" id="GO:0003677">
    <property type="term" value="F:DNA binding"/>
    <property type="evidence" value="ECO:0007669"/>
    <property type="project" value="UniProtKB-KW"/>
</dbReference>
<evidence type="ECO:0000256" key="2">
    <source>
        <dbReference type="ARBA" id="ARBA00023125"/>
    </source>
</evidence>
<evidence type="ECO:0000256" key="1">
    <source>
        <dbReference type="ARBA" id="ARBA00023015"/>
    </source>
</evidence>
<protein>
    <submittedName>
        <fullName evidence="6">Transcriptional regulator ArsR family</fullName>
    </submittedName>
</protein>
<evidence type="ECO:0000259" key="5">
    <source>
        <dbReference type="PROSITE" id="PS50987"/>
    </source>
</evidence>
<dbReference type="PROSITE" id="PS50987">
    <property type="entry name" value="HTH_ARSR_2"/>
    <property type="match status" value="1"/>
</dbReference>
<dbReference type="PANTHER" id="PTHR33154:SF33">
    <property type="entry name" value="TRANSCRIPTIONAL REPRESSOR SDPR"/>
    <property type="match status" value="1"/>
</dbReference>
<feature type="coiled-coil region" evidence="4">
    <location>
        <begin position="126"/>
        <end position="153"/>
    </location>
</feature>
<dbReference type="NCBIfam" id="NF033788">
    <property type="entry name" value="HTH_metalloreg"/>
    <property type="match status" value="1"/>
</dbReference>
<dbReference type="InterPro" id="IPR051081">
    <property type="entry name" value="HTH_MetalResp_TranReg"/>
</dbReference>
<keyword evidence="2" id="KW-0238">DNA-binding</keyword>
<dbReference type="Proteomes" id="UP000195137">
    <property type="component" value="Unassembled WGS sequence"/>
</dbReference>
<dbReference type="GO" id="GO:0003700">
    <property type="term" value="F:DNA-binding transcription factor activity"/>
    <property type="evidence" value="ECO:0007669"/>
    <property type="project" value="InterPro"/>
</dbReference>
<evidence type="ECO:0000256" key="3">
    <source>
        <dbReference type="ARBA" id="ARBA00023163"/>
    </source>
</evidence>
<keyword evidence="1" id="KW-0805">Transcription regulation</keyword>
<dbReference type="InterPro" id="IPR036388">
    <property type="entry name" value="WH-like_DNA-bd_sf"/>
</dbReference>
<evidence type="ECO:0000313" key="6">
    <source>
        <dbReference type="EMBL" id="OUJ19200.1"/>
    </source>
</evidence>
<evidence type="ECO:0000313" key="7">
    <source>
        <dbReference type="Proteomes" id="UP000195137"/>
    </source>
</evidence>